<feature type="compositionally biased region" description="Polar residues" evidence="1">
    <location>
        <begin position="215"/>
        <end position="224"/>
    </location>
</feature>
<evidence type="ECO:0000313" key="2">
    <source>
        <dbReference type="EMBL" id="KAJ7690862.1"/>
    </source>
</evidence>
<protein>
    <submittedName>
        <fullName evidence="2">Uncharacterized protein</fullName>
    </submittedName>
</protein>
<gene>
    <name evidence="2" type="ORF">B0H17DRAFT_1201438</name>
</gene>
<feature type="region of interest" description="Disordered" evidence="1">
    <location>
        <begin position="98"/>
        <end position="224"/>
    </location>
</feature>
<feature type="compositionally biased region" description="Basic residues" evidence="1">
    <location>
        <begin position="160"/>
        <end position="170"/>
    </location>
</feature>
<feature type="compositionally biased region" description="Low complexity" evidence="1">
    <location>
        <begin position="143"/>
        <end position="153"/>
    </location>
</feature>
<accession>A0AAD7DG41</accession>
<dbReference type="Proteomes" id="UP001221757">
    <property type="component" value="Unassembled WGS sequence"/>
</dbReference>
<reference evidence="2" key="1">
    <citation type="submission" date="2023-03" db="EMBL/GenBank/DDBJ databases">
        <title>Massive genome expansion in bonnet fungi (Mycena s.s.) driven by repeated elements and novel gene families across ecological guilds.</title>
        <authorList>
            <consortium name="Lawrence Berkeley National Laboratory"/>
            <person name="Harder C.B."/>
            <person name="Miyauchi S."/>
            <person name="Viragh M."/>
            <person name="Kuo A."/>
            <person name="Thoen E."/>
            <person name="Andreopoulos B."/>
            <person name="Lu D."/>
            <person name="Skrede I."/>
            <person name="Drula E."/>
            <person name="Henrissat B."/>
            <person name="Morin E."/>
            <person name="Kohler A."/>
            <person name="Barry K."/>
            <person name="LaButti K."/>
            <person name="Morin E."/>
            <person name="Salamov A."/>
            <person name="Lipzen A."/>
            <person name="Mereny Z."/>
            <person name="Hegedus B."/>
            <person name="Baldrian P."/>
            <person name="Stursova M."/>
            <person name="Weitz H."/>
            <person name="Taylor A."/>
            <person name="Grigoriev I.V."/>
            <person name="Nagy L.G."/>
            <person name="Martin F."/>
            <person name="Kauserud H."/>
        </authorList>
    </citation>
    <scope>NUCLEOTIDE SEQUENCE</scope>
    <source>
        <strain evidence="2">CBHHK067</strain>
    </source>
</reference>
<evidence type="ECO:0000313" key="3">
    <source>
        <dbReference type="Proteomes" id="UP001221757"/>
    </source>
</evidence>
<dbReference type="EMBL" id="JARKIE010000062">
    <property type="protein sequence ID" value="KAJ7690862.1"/>
    <property type="molecule type" value="Genomic_DNA"/>
</dbReference>
<name>A0AAD7DG41_MYCRO</name>
<proteinExistence type="predicted"/>
<evidence type="ECO:0000256" key="1">
    <source>
        <dbReference type="SAM" id="MobiDB-lite"/>
    </source>
</evidence>
<organism evidence="2 3">
    <name type="scientific">Mycena rosella</name>
    <name type="common">Pink bonnet</name>
    <name type="synonym">Agaricus rosellus</name>
    <dbReference type="NCBI Taxonomy" id="1033263"/>
    <lineage>
        <taxon>Eukaryota</taxon>
        <taxon>Fungi</taxon>
        <taxon>Dikarya</taxon>
        <taxon>Basidiomycota</taxon>
        <taxon>Agaricomycotina</taxon>
        <taxon>Agaricomycetes</taxon>
        <taxon>Agaricomycetidae</taxon>
        <taxon>Agaricales</taxon>
        <taxon>Marasmiineae</taxon>
        <taxon>Mycenaceae</taxon>
        <taxon>Mycena</taxon>
    </lineage>
</organism>
<comment type="caution">
    <text evidence="2">The sequence shown here is derived from an EMBL/GenBank/DDBJ whole genome shotgun (WGS) entry which is preliminary data.</text>
</comment>
<sequence length="224" mass="24065">MASLTECQIMLPYNVPTSKFAQWRTFPRGTLGAAGALHITDSETLDALAFADWKAGMVLIRTEFNGNERVKAAKAACEGAWKARICMSRAAPIGENCAAHPQRPPKARSVHTAQGRPAALHTRERQLPNSSTPRAYPAPYPANPASSAPLPLTRAPSHGRSGRRTRRKPHPTPYLKMAMPTLASSTLQTCKPAASAPRTPLSTPTPAPAPHCTRPASTALHTRE</sequence>
<dbReference type="AlphaFoldDB" id="A0AAD7DG41"/>
<keyword evidence="3" id="KW-1185">Reference proteome</keyword>
<feature type="compositionally biased region" description="Low complexity" evidence="1">
    <location>
        <begin position="192"/>
        <end position="202"/>
    </location>
</feature>